<dbReference type="EMBL" id="WXWW01000009">
    <property type="protein sequence ID" value="NAW63668.1"/>
    <property type="molecule type" value="Genomic_DNA"/>
</dbReference>
<evidence type="ECO:0000313" key="2">
    <source>
        <dbReference type="Proteomes" id="UP000465712"/>
    </source>
</evidence>
<dbReference type="RefSeq" id="WP_155804790.1">
    <property type="nucleotide sequence ID" value="NZ_WXWU01000076.1"/>
</dbReference>
<proteinExistence type="predicted"/>
<dbReference type="Proteomes" id="UP000465712">
    <property type="component" value="Unassembled WGS sequence"/>
</dbReference>
<dbReference type="AlphaFoldDB" id="A0A7X4W7M9"/>
<evidence type="ECO:0000313" key="1">
    <source>
        <dbReference type="EMBL" id="NAW63668.1"/>
    </source>
</evidence>
<comment type="caution">
    <text evidence="1">The sequence shown here is derived from an EMBL/GenBank/DDBJ whole genome shotgun (WGS) entry which is preliminary data.</text>
</comment>
<organism evidence="1 2">
    <name type="scientific">Photobacterium halotolerans</name>
    <dbReference type="NCBI Taxonomy" id="265726"/>
    <lineage>
        <taxon>Bacteria</taxon>
        <taxon>Pseudomonadati</taxon>
        <taxon>Pseudomonadota</taxon>
        <taxon>Gammaproteobacteria</taxon>
        <taxon>Vibrionales</taxon>
        <taxon>Vibrionaceae</taxon>
        <taxon>Photobacterium</taxon>
    </lineage>
</organism>
<reference evidence="1 2" key="1">
    <citation type="submission" date="2017-05" db="EMBL/GenBank/DDBJ databases">
        <title>High clonality and local adaptation shapes Vibrionaceae linages within an endangered oasis.</title>
        <authorList>
            <person name="Vazquez-Rosas-Landa M."/>
        </authorList>
    </citation>
    <scope>NUCLEOTIDE SEQUENCE [LARGE SCALE GENOMIC DNA]</scope>
    <source>
        <strain evidence="1 2">P46_P4S1P180</strain>
    </source>
</reference>
<sequence length="47" mass="5301">MQSYVFLLPILTLLTLGALPSDNIRVAMNKNGIIRMPLCSIQLSERR</sequence>
<gene>
    <name evidence="1" type="ORF">CAG72_00400</name>
</gene>
<name>A0A7X4W7M9_9GAMM</name>
<accession>A0A7X4W7M9</accession>
<protein>
    <submittedName>
        <fullName evidence="1">Uncharacterized protein</fullName>
    </submittedName>
</protein>